<comment type="caution">
    <text evidence="8">The sequence shown here is derived from an EMBL/GenBank/DDBJ whole genome shotgun (WGS) entry which is preliminary data.</text>
</comment>
<evidence type="ECO:0000256" key="3">
    <source>
        <dbReference type="ARBA" id="ARBA00023125"/>
    </source>
</evidence>
<feature type="domain" description="Core-binding (CB)" evidence="7">
    <location>
        <begin position="46"/>
        <end position="154"/>
    </location>
</feature>
<dbReference type="InterPro" id="IPR011010">
    <property type="entry name" value="DNA_brk_join_enz"/>
</dbReference>
<evidence type="ECO:0000256" key="2">
    <source>
        <dbReference type="ARBA" id="ARBA00022908"/>
    </source>
</evidence>
<dbReference type="PROSITE" id="PS51898">
    <property type="entry name" value="TYR_RECOMBINASE"/>
    <property type="match status" value="1"/>
</dbReference>
<evidence type="ECO:0000256" key="5">
    <source>
        <dbReference type="PROSITE-ProRule" id="PRU01248"/>
    </source>
</evidence>
<reference evidence="8 9" key="1">
    <citation type="submission" date="2024-04" db="EMBL/GenBank/DDBJ databases">
        <title>Novel species of the genus Ideonella isolated from streams.</title>
        <authorList>
            <person name="Lu H."/>
        </authorList>
    </citation>
    <scope>NUCLEOTIDE SEQUENCE [LARGE SCALE GENOMIC DNA]</scope>
    <source>
        <strain evidence="8 9">DXS29W</strain>
    </source>
</reference>
<sequence>MSETHLPALGAVGSPASLESAAVIDGLSGRDGTNRSRSGHCQLAADTDREAVLAWLARYAGSPNTLANSRREAERLLLWALAERGKPLSSLTHEDLLLYQHFLADPQPAERWVMAPGRKLARGHPAWRPFAGPLSPASVRQAMVIVNSMLSWLVQAGYLAGNPLSLSRHRRSAAPPRVVRFLEDDLWSEVRSAIATLPKATEREQATYWRARWLFSLLYLCGLRISEVVGNTMGGFFSRTDPKTAKLRWWLHINGKGDKDRLVPATDELMLELTSYRHWLGLSPLPQYEEPSPLLFPVWWQAPSRGAIQWPVQMTRAAAHAVVKDIFEIASQRLRAKGPEHHARADKLRAASSHWLRHTMGSRLADGVDLRHIRDTFGHASLTTTGIYLHTEDDARHAAINGRHRLGWDSLAS</sequence>
<protein>
    <submittedName>
        <fullName evidence="8">Tyrosine-type recombinase/integrase</fullName>
    </submittedName>
</protein>
<proteinExistence type="inferred from homology"/>
<dbReference type="SUPFAM" id="SSF56349">
    <property type="entry name" value="DNA breaking-rejoining enzymes"/>
    <property type="match status" value="1"/>
</dbReference>
<gene>
    <name evidence="8" type="ORF">AACH06_29375</name>
</gene>
<keyword evidence="3 5" id="KW-0238">DNA-binding</keyword>
<dbReference type="PROSITE" id="PS51900">
    <property type="entry name" value="CB"/>
    <property type="match status" value="1"/>
</dbReference>
<accession>A0ABU9BY91</accession>
<evidence type="ECO:0000259" key="6">
    <source>
        <dbReference type="PROSITE" id="PS51898"/>
    </source>
</evidence>
<dbReference type="PANTHER" id="PTHR30349">
    <property type="entry name" value="PHAGE INTEGRASE-RELATED"/>
    <property type="match status" value="1"/>
</dbReference>
<dbReference type="EMBL" id="JBBUTG010000043">
    <property type="protein sequence ID" value="MEK8034946.1"/>
    <property type="molecule type" value="Genomic_DNA"/>
</dbReference>
<dbReference type="Pfam" id="PF00589">
    <property type="entry name" value="Phage_integrase"/>
    <property type="match status" value="1"/>
</dbReference>
<comment type="similarity">
    <text evidence="1">Belongs to the 'phage' integrase family.</text>
</comment>
<keyword evidence="4" id="KW-0233">DNA recombination</keyword>
<evidence type="ECO:0000259" key="7">
    <source>
        <dbReference type="PROSITE" id="PS51900"/>
    </source>
</evidence>
<feature type="domain" description="Tyr recombinase" evidence="6">
    <location>
        <begin position="177"/>
        <end position="402"/>
    </location>
</feature>
<evidence type="ECO:0000313" key="8">
    <source>
        <dbReference type="EMBL" id="MEK8034946.1"/>
    </source>
</evidence>
<name>A0ABU9BY91_9BURK</name>
<dbReference type="InterPro" id="IPR010998">
    <property type="entry name" value="Integrase_recombinase_N"/>
</dbReference>
<dbReference type="InterPro" id="IPR050090">
    <property type="entry name" value="Tyrosine_recombinase_XerCD"/>
</dbReference>
<dbReference type="InterPro" id="IPR002104">
    <property type="entry name" value="Integrase_catalytic"/>
</dbReference>
<keyword evidence="9" id="KW-1185">Reference proteome</keyword>
<dbReference type="Gene3D" id="1.10.443.10">
    <property type="entry name" value="Intergrase catalytic core"/>
    <property type="match status" value="1"/>
</dbReference>
<dbReference type="Gene3D" id="1.10.150.130">
    <property type="match status" value="1"/>
</dbReference>
<dbReference type="InterPro" id="IPR013762">
    <property type="entry name" value="Integrase-like_cat_sf"/>
</dbReference>
<organism evidence="8 9">
    <name type="scientific">Ideonella lacteola</name>
    <dbReference type="NCBI Taxonomy" id="2984193"/>
    <lineage>
        <taxon>Bacteria</taxon>
        <taxon>Pseudomonadati</taxon>
        <taxon>Pseudomonadota</taxon>
        <taxon>Betaproteobacteria</taxon>
        <taxon>Burkholderiales</taxon>
        <taxon>Sphaerotilaceae</taxon>
        <taxon>Ideonella</taxon>
    </lineage>
</organism>
<evidence type="ECO:0000256" key="1">
    <source>
        <dbReference type="ARBA" id="ARBA00008857"/>
    </source>
</evidence>
<dbReference type="RefSeq" id="WP_341429381.1">
    <property type="nucleotide sequence ID" value="NZ_JBBUTG010000043.1"/>
</dbReference>
<dbReference type="InterPro" id="IPR044068">
    <property type="entry name" value="CB"/>
</dbReference>
<dbReference type="PANTHER" id="PTHR30349:SF41">
    <property type="entry name" value="INTEGRASE_RECOMBINASE PROTEIN MJ0367-RELATED"/>
    <property type="match status" value="1"/>
</dbReference>
<keyword evidence="2" id="KW-0229">DNA integration</keyword>
<evidence type="ECO:0000313" key="9">
    <source>
        <dbReference type="Proteomes" id="UP001371218"/>
    </source>
</evidence>
<dbReference type="Proteomes" id="UP001371218">
    <property type="component" value="Unassembled WGS sequence"/>
</dbReference>
<evidence type="ECO:0000256" key="4">
    <source>
        <dbReference type="ARBA" id="ARBA00023172"/>
    </source>
</evidence>